<accession>A0A653AFG5</accession>
<organism evidence="1">
    <name type="scientific">uncultured Paludibacter sp</name>
    <dbReference type="NCBI Taxonomy" id="497635"/>
    <lineage>
        <taxon>Bacteria</taxon>
        <taxon>Pseudomonadati</taxon>
        <taxon>Bacteroidota</taxon>
        <taxon>Bacteroidia</taxon>
        <taxon>Bacteroidales</taxon>
        <taxon>Paludibacteraceae</taxon>
        <taxon>Paludibacter</taxon>
        <taxon>environmental samples</taxon>
    </lineage>
</organism>
<proteinExistence type="predicted"/>
<dbReference type="EMBL" id="UPXZ01000036">
    <property type="protein sequence ID" value="VBB46786.1"/>
    <property type="molecule type" value="Genomic_DNA"/>
</dbReference>
<sequence>MYQFFLIKNTNQKLAVKNKREIVSKMRQHEWDGHSTNSDYMHVFAFRNKEGFPEIRFQNEEEFIEDLEILGIIERVRLVRFVRCLIKSTWIE</sequence>
<gene>
    <name evidence="1" type="ORF">TRIP_D410049</name>
</gene>
<protein>
    <submittedName>
        <fullName evidence="1">Uncharacterized protein</fullName>
    </submittedName>
</protein>
<name>A0A653AFG5_9BACT</name>
<evidence type="ECO:0000313" key="1">
    <source>
        <dbReference type="EMBL" id="VBB46786.1"/>
    </source>
</evidence>
<reference evidence="1" key="1">
    <citation type="submission" date="2018-07" db="EMBL/GenBank/DDBJ databases">
        <authorList>
            <consortium name="Genoscope - CEA"/>
            <person name="William W."/>
        </authorList>
    </citation>
    <scope>NUCLEOTIDE SEQUENCE</scope>
    <source>
        <strain evidence="1">IK1</strain>
    </source>
</reference>
<dbReference type="AlphaFoldDB" id="A0A653AFG5"/>